<proteinExistence type="predicted"/>
<accession>Q1EQR6</accession>
<protein>
    <submittedName>
        <fullName evidence="1">Uncharacterized protein</fullName>
    </submittedName>
</protein>
<evidence type="ECO:0000313" key="1">
    <source>
        <dbReference type="EMBL" id="BAE95454.1"/>
    </source>
</evidence>
<organism evidence="1">
    <name type="scientific">Streptomyces kanamyceticus</name>
    <dbReference type="NCBI Taxonomy" id="1967"/>
    <lineage>
        <taxon>Bacteria</taxon>
        <taxon>Bacillati</taxon>
        <taxon>Actinomycetota</taxon>
        <taxon>Actinomycetes</taxon>
        <taxon>Kitasatosporales</taxon>
        <taxon>Streptomycetaceae</taxon>
        <taxon>Streptomyces</taxon>
    </lineage>
</organism>
<dbReference type="EMBL" id="AB254080">
    <property type="protein sequence ID" value="BAE95454.1"/>
    <property type="molecule type" value="Genomic_DNA"/>
</dbReference>
<name>Q1EQR6_STRKN</name>
<dbReference type="AlphaFoldDB" id="Q1EQR6"/>
<reference evidence="1" key="1">
    <citation type="journal article" date="2006" name="Proc. Natl. Acad. Sci. U.S.A.">
        <title>Amplification of the entire kanamycin biosynthetic gene cluster during empirical strain improvement of Streptomyces kanamyceticus.</title>
        <authorList>
            <person name="Yanai K."/>
            <person name="Murakami T."/>
            <person name="Bibb M."/>
        </authorList>
    </citation>
    <scope>NUCLEOTIDE SEQUENCE</scope>
    <source>
        <strain evidence="1">NBRC 13414</strain>
    </source>
</reference>
<sequence>MLVGWRLSDDEWNRVTVLSARWGAERLVELIARRWDPGRPPQSARYLLRIWDDLPSHVPAEAPQGNVVPLRREPGGWKPFRNSAKPSAYQNGF</sequence>